<keyword evidence="1" id="KW-0812">Transmembrane</keyword>
<name>A0ABD6D5H9_9EURY</name>
<evidence type="ECO:0000313" key="3">
    <source>
        <dbReference type="Proteomes" id="UP001597052"/>
    </source>
</evidence>
<sequence>MSRTGVRYAAGLLAVAVAAIHLYWAFPRLFTQFQAGMVPDPRPALFIISGVAILFGIAQILDGRDPEPIYLAGIGLMLVYLVGYVVWHAYSGHGGFFWPWAPAPITHDQSTVSLVVEHLLATPLDLASKILETLLLGLLVVLYRGEPQSTDEEIEAVVGSD</sequence>
<dbReference type="AlphaFoldDB" id="A0ABD6D5H9"/>
<dbReference type="EMBL" id="JBHUDM010000001">
    <property type="protein sequence ID" value="MFD1641312.1"/>
    <property type="molecule type" value="Genomic_DNA"/>
</dbReference>
<comment type="caution">
    <text evidence="2">The sequence shown here is derived from an EMBL/GenBank/DDBJ whole genome shotgun (WGS) entry which is preliminary data.</text>
</comment>
<keyword evidence="1" id="KW-0472">Membrane</keyword>
<proteinExistence type="predicted"/>
<keyword evidence="1" id="KW-1133">Transmembrane helix</keyword>
<feature type="transmembrane region" description="Helical" evidence="1">
    <location>
        <begin position="44"/>
        <end position="61"/>
    </location>
</feature>
<organism evidence="2 3">
    <name type="scientific">Halohasta litorea</name>
    <dbReference type="NCBI Taxonomy" id="869891"/>
    <lineage>
        <taxon>Archaea</taxon>
        <taxon>Methanobacteriati</taxon>
        <taxon>Methanobacteriota</taxon>
        <taxon>Stenosarchaea group</taxon>
        <taxon>Halobacteria</taxon>
        <taxon>Halobacteriales</taxon>
        <taxon>Haloferacaceae</taxon>
        <taxon>Halohasta</taxon>
    </lineage>
</organism>
<accession>A0ABD6D5H9</accession>
<dbReference type="RefSeq" id="WP_256395013.1">
    <property type="nucleotide sequence ID" value="NZ_JANHDJ010000001.1"/>
</dbReference>
<keyword evidence="3" id="KW-1185">Reference proteome</keyword>
<protein>
    <submittedName>
        <fullName evidence="2">Uncharacterized protein</fullName>
    </submittedName>
</protein>
<gene>
    <name evidence="2" type="ORF">ACFSBW_05410</name>
</gene>
<feature type="transmembrane region" description="Helical" evidence="1">
    <location>
        <begin position="68"/>
        <end position="90"/>
    </location>
</feature>
<evidence type="ECO:0000313" key="2">
    <source>
        <dbReference type="EMBL" id="MFD1641312.1"/>
    </source>
</evidence>
<evidence type="ECO:0000256" key="1">
    <source>
        <dbReference type="SAM" id="Phobius"/>
    </source>
</evidence>
<dbReference type="Proteomes" id="UP001597052">
    <property type="component" value="Unassembled WGS sequence"/>
</dbReference>
<feature type="transmembrane region" description="Helical" evidence="1">
    <location>
        <begin position="7"/>
        <end position="24"/>
    </location>
</feature>
<reference evidence="2 3" key="1">
    <citation type="journal article" date="2019" name="Int. J. Syst. Evol. Microbiol.">
        <title>The Global Catalogue of Microorganisms (GCM) 10K type strain sequencing project: providing services to taxonomists for standard genome sequencing and annotation.</title>
        <authorList>
            <consortium name="The Broad Institute Genomics Platform"/>
            <consortium name="The Broad Institute Genome Sequencing Center for Infectious Disease"/>
            <person name="Wu L."/>
            <person name="Ma J."/>
        </authorList>
    </citation>
    <scope>NUCLEOTIDE SEQUENCE [LARGE SCALE GENOMIC DNA]</scope>
    <source>
        <strain evidence="2 3">CGMCC 1.10593</strain>
    </source>
</reference>